<proteinExistence type="predicted"/>
<dbReference type="EMBL" id="JACYTN010000004">
    <property type="protein sequence ID" value="MBD8498473.1"/>
    <property type="molecule type" value="Genomic_DNA"/>
</dbReference>
<organism evidence="1 2">
    <name type="scientific">Paenibacillus arenosi</name>
    <dbReference type="NCBI Taxonomy" id="2774142"/>
    <lineage>
        <taxon>Bacteria</taxon>
        <taxon>Bacillati</taxon>
        <taxon>Bacillota</taxon>
        <taxon>Bacilli</taxon>
        <taxon>Bacillales</taxon>
        <taxon>Paenibacillaceae</taxon>
        <taxon>Paenibacillus</taxon>
    </lineage>
</organism>
<name>A0ABR9AXP8_9BACL</name>
<accession>A0ABR9AXP8</accession>
<sequence length="137" mass="16304">MATLRDIQENGTYVEFSFLKCIPGEYEGCRLHFKHYKGNRIVYELDFGWTNLTIKDYVEVTSNFPLEELNDFKLNNLYTSFENHLYQLEWTKLEKGNTHKLHFFGSQQDFTLIAADDEIRQFGRDLKSEWEKGLNCD</sequence>
<evidence type="ECO:0000313" key="2">
    <source>
        <dbReference type="Proteomes" id="UP000634529"/>
    </source>
</evidence>
<gene>
    <name evidence="1" type="ORF">IFO66_09110</name>
</gene>
<evidence type="ECO:0000313" key="1">
    <source>
        <dbReference type="EMBL" id="MBD8498473.1"/>
    </source>
</evidence>
<keyword evidence="2" id="KW-1185">Reference proteome</keyword>
<protein>
    <submittedName>
        <fullName evidence="1">Uncharacterized protein</fullName>
    </submittedName>
</protein>
<dbReference type="RefSeq" id="WP_192024854.1">
    <property type="nucleotide sequence ID" value="NZ_JACYTN010000004.1"/>
</dbReference>
<dbReference type="Proteomes" id="UP000634529">
    <property type="component" value="Unassembled WGS sequence"/>
</dbReference>
<reference evidence="1 2" key="1">
    <citation type="submission" date="2020-09" db="EMBL/GenBank/DDBJ databases">
        <title>Paenibacillus sp. CAU 1523 isolated from sand of Haeundae Beach.</title>
        <authorList>
            <person name="Kim W."/>
        </authorList>
    </citation>
    <scope>NUCLEOTIDE SEQUENCE [LARGE SCALE GENOMIC DNA]</scope>
    <source>
        <strain evidence="1 2">CAU 1523</strain>
    </source>
</reference>
<comment type="caution">
    <text evidence="1">The sequence shown here is derived from an EMBL/GenBank/DDBJ whole genome shotgun (WGS) entry which is preliminary data.</text>
</comment>